<sequence>MIFDLCLWILDSIFLFLFVPFSCIPSRDFPVMPSLQCTCQQAHRRQPAGDLLAPATKGLLKENRTEVTSQRVYCRLACTS</sequence>
<reference evidence="1 2" key="2">
    <citation type="journal article" date="2022" name="Mol. Ecol. Resour.">
        <title>The genomes of chicory, endive, great burdock and yacon provide insights into Asteraceae paleo-polyploidization history and plant inulin production.</title>
        <authorList>
            <person name="Fan W."/>
            <person name="Wang S."/>
            <person name="Wang H."/>
            <person name="Wang A."/>
            <person name="Jiang F."/>
            <person name="Liu H."/>
            <person name="Zhao H."/>
            <person name="Xu D."/>
            <person name="Zhang Y."/>
        </authorList>
    </citation>
    <scope>NUCLEOTIDE SEQUENCE [LARGE SCALE GENOMIC DNA]</scope>
    <source>
        <strain evidence="2">cv. Niubang</strain>
    </source>
</reference>
<reference evidence="2" key="1">
    <citation type="journal article" date="2022" name="Mol. Ecol. Resour.">
        <title>The genomes of chicory, endive, great burdock and yacon provide insights into Asteraceae palaeo-polyploidization history and plant inulin production.</title>
        <authorList>
            <person name="Fan W."/>
            <person name="Wang S."/>
            <person name="Wang H."/>
            <person name="Wang A."/>
            <person name="Jiang F."/>
            <person name="Liu H."/>
            <person name="Zhao H."/>
            <person name="Xu D."/>
            <person name="Zhang Y."/>
        </authorList>
    </citation>
    <scope>NUCLEOTIDE SEQUENCE [LARGE SCALE GENOMIC DNA]</scope>
    <source>
        <strain evidence="2">cv. Niubang</strain>
    </source>
</reference>
<comment type="caution">
    <text evidence="1">The sequence shown here is derived from an EMBL/GenBank/DDBJ whole genome shotgun (WGS) entry which is preliminary data.</text>
</comment>
<proteinExistence type="predicted"/>
<gene>
    <name evidence="1" type="ORF">L6452_39258</name>
</gene>
<protein>
    <submittedName>
        <fullName evidence="1">Uncharacterized protein</fullName>
    </submittedName>
</protein>
<evidence type="ECO:0000313" key="1">
    <source>
        <dbReference type="EMBL" id="KAI3673143.1"/>
    </source>
</evidence>
<accession>A0ACB8XVX2</accession>
<keyword evidence="2" id="KW-1185">Reference proteome</keyword>
<name>A0ACB8XVX2_ARCLA</name>
<dbReference type="Proteomes" id="UP001055879">
    <property type="component" value="Linkage Group LG15"/>
</dbReference>
<organism evidence="1 2">
    <name type="scientific">Arctium lappa</name>
    <name type="common">Greater burdock</name>
    <name type="synonym">Lappa major</name>
    <dbReference type="NCBI Taxonomy" id="4217"/>
    <lineage>
        <taxon>Eukaryota</taxon>
        <taxon>Viridiplantae</taxon>
        <taxon>Streptophyta</taxon>
        <taxon>Embryophyta</taxon>
        <taxon>Tracheophyta</taxon>
        <taxon>Spermatophyta</taxon>
        <taxon>Magnoliopsida</taxon>
        <taxon>eudicotyledons</taxon>
        <taxon>Gunneridae</taxon>
        <taxon>Pentapetalae</taxon>
        <taxon>asterids</taxon>
        <taxon>campanulids</taxon>
        <taxon>Asterales</taxon>
        <taxon>Asteraceae</taxon>
        <taxon>Carduoideae</taxon>
        <taxon>Cardueae</taxon>
        <taxon>Arctiinae</taxon>
        <taxon>Arctium</taxon>
    </lineage>
</organism>
<evidence type="ECO:0000313" key="2">
    <source>
        <dbReference type="Proteomes" id="UP001055879"/>
    </source>
</evidence>
<dbReference type="EMBL" id="CM042061">
    <property type="protein sequence ID" value="KAI3673143.1"/>
    <property type="molecule type" value="Genomic_DNA"/>
</dbReference>